<dbReference type="SUPFAM" id="SSF46785">
    <property type="entry name" value="Winged helix' DNA-binding domain"/>
    <property type="match status" value="1"/>
</dbReference>
<comment type="caution">
    <text evidence="5">The sequence shown here is derived from an EMBL/GenBank/DDBJ whole genome shotgun (WGS) entry which is preliminary data.</text>
</comment>
<evidence type="ECO:0000313" key="5">
    <source>
        <dbReference type="EMBL" id="NMP24876.1"/>
    </source>
</evidence>
<evidence type="ECO:0000256" key="4">
    <source>
        <dbReference type="ARBA" id="ARBA00023163"/>
    </source>
</evidence>
<keyword evidence="2" id="KW-0805">Transcription regulation</keyword>
<dbReference type="GO" id="GO:0045892">
    <property type="term" value="P:negative regulation of DNA-templated transcription"/>
    <property type="evidence" value="ECO:0007669"/>
    <property type="project" value="InterPro"/>
</dbReference>
<comment type="similarity">
    <text evidence="1">Belongs to the BlaI transcriptional regulatory family.</text>
</comment>
<proteinExistence type="inferred from homology"/>
<dbReference type="Proteomes" id="UP000533476">
    <property type="component" value="Unassembled WGS sequence"/>
</dbReference>
<keyword evidence="4" id="KW-0804">Transcription</keyword>
<evidence type="ECO:0000256" key="2">
    <source>
        <dbReference type="ARBA" id="ARBA00023015"/>
    </source>
</evidence>
<dbReference type="InterPro" id="IPR036388">
    <property type="entry name" value="WH-like_DNA-bd_sf"/>
</dbReference>
<keyword evidence="3" id="KW-0238">DNA-binding</keyword>
<dbReference type="RefSeq" id="WP_169103081.1">
    <property type="nucleotide sequence ID" value="NZ_JABBVZ010000167.1"/>
</dbReference>
<dbReference type="InterPro" id="IPR005650">
    <property type="entry name" value="BlaI_family"/>
</dbReference>
<evidence type="ECO:0000256" key="1">
    <source>
        <dbReference type="ARBA" id="ARBA00011046"/>
    </source>
</evidence>
<dbReference type="Gene3D" id="1.10.10.10">
    <property type="entry name" value="Winged helix-like DNA-binding domain superfamily/Winged helix DNA-binding domain"/>
    <property type="match status" value="1"/>
</dbReference>
<gene>
    <name evidence="5" type="ORF">HIJ39_21450</name>
</gene>
<dbReference type="InterPro" id="IPR036390">
    <property type="entry name" value="WH_DNA-bd_sf"/>
</dbReference>
<sequence length="125" mass="14208">MKRGALQQKILWIVQQQGPISAPDVRTQLQEERDISLNAVQTVLNRLVDQGRLVRTGSRRTYLYHAQLSDEAVRRTAAHAAMDLLSRSDDLGLAYFVETIDQVRPDAIEKLEGLLKERRNRGDGQ</sequence>
<evidence type="ECO:0000313" key="6">
    <source>
        <dbReference type="Proteomes" id="UP000533476"/>
    </source>
</evidence>
<dbReference type="AlphaFoldDB" id="A0A7Y0L805"/>
<protein>
    <submittedName>
        <fullName evidence="5">Penicillinase repressor</fullName>
    </submittedName>
</protein>
<accession>A0A7Y0L805</accession>
<dbReference type="EMBL" id="JABBVZ010000167">
    <property type="protein sequence ID" value="NMP24876.1"/>
    <property type="molecule type" value="Genomic_DNA"/>
</dbReference>
<keyword evidence="6" id="KW-1185">Reference proteome</keyword>
<dbReference type="GO" id="GO:0003677">
    <property type="term" value="F:DNA binding"/>
    <property type="evidence" value="ECO:0007669"/>
    <property type="project" value="UniProtKB-KW"/>
</dbReference>
<evidence type="ECO:0000256" key="3">
    <source>
        <dbReference type="ARBA" id="ARBA00023125"/>
    </source>
</evidence>
<dbReference type="Pfam" id="PF03965">
    <property type="entry name" value="Penicillinase_R"/>
    <property type="match status" value="1"/>
</dbReference>
<name>A0A7Y0L805_9FIRM</name>
<reference evidence="5 6" key="1">
    <citation type="submission" date="2020-04" db="EMBL/GenBank/DDBJ databases">
        <authorList>
            <person name="Zhang R."/>
            <person name="Schippers A."/>
        </authorList>
    </citation>
    <scope>NUCLEOTIDE SEQUENCE [LARGE SCALE GENOMIC DNA]</scope>
    <source>
        <strain evidence="5 6">DSM 109850</strain>
    </source>
</reference>
<organism evidence="5 6">
    <name type="scientific">Sulfobacillus harzensis</name>
    <dbReference type="NCBI Taxonomy" id="2729629"/>
    <lineage>
        <taxon>Bacteria</taxon>
        <taxon>Bacillati</taxon>
        <taxon>Bacillota</taxon>
        <taxon>Clostridia</taxon>
        <taxon>Eubacteriales</taxon>
        <taxon>Clostridiales Family XVII. Incertae Sedis</taxon>
        <taxon>Sulfobacillus</taxon>
    </lineage>
</organism>